<proteinExistence type="predicted"/>
<evidence type="ECO:0008006" key="4">
    <source>
        <dbReference type="Google" id="ProtNLM"/>
    </source>
</evidence>
<dbReference type="OrthoDB" id="9900965at2"/>
<keyword evidence="1" id="KW-1133">Transmembrane helix</keyword>
<feature type="transmembrane region" description="Helical" evidence="1">
    <location>
        <begin position="79"/>
        <end position="100"/>
    </location>
</feature>
<organism evidence="2 3">
    <name type="scientific">Parasedimentitalea marina</name>
    <dbReference type="NCBI Taxonomy" id="2483033"/>
    <lineage>
        <taxon>Bacteria</taxon>
        <taxon>Pseudomonadati</taxon>
        <taxon>Pseudomonadota</taxon>
        <taxon>Alphaproteobacteria</taxon>
        <taxon>Rhodobacterales</taxon>
        <taxon>Paracoccaceae</taxon>
        <taxon>Parasedimentitalea</taxon>
    </lineage>
</organism>
<evidence type="ECO:0000313" key="3">
    <source>
        <dbReference type="Proteomes" id="UP000283063"/>
    </source>
</evidence>
<dbReference type="Proteomes" id="UP000283063">
    <property type="component" value="Chromosome"/>
</dbReference>
<sequence length="110" mass="11968">MGLLILVFALFVGVSAWCGVAVARRARPVGISLLQIALLCFAFSYVFGAQFSIWSMGASLQDQNSLLHAFGPGGMPGTFLSYAQIMFIPIITVSLVAYFVKRRRYLEGKG</sequence>
<accession>A0A3T0MXR8</accession>
<protein>
    <recommendedName>
        <fullName evidence="4">Lycopene cyclase domain-containing protein</fullName>
    </recommendedName>
</protein>
<dbReference type="RefSeq" id="WP_127746990.1">
    <property type="nucleotide sequence ID" value="NZ_CP033219.1"/>
</dbReference>
<keyword evidence="1" id="KW-0812">Transmembrane</keyword>
<evidence type="ECO:0000256" key="1">
    <source>
        <dbReference type="SAM" id="Phobius"/>
    </source>
</evidence>
<dbReference type="AlphaFoldDB" id="A0A3T0MXR8"/>
<gene>
    <name evidence="2" type="ORF">EBB79_00665</name>
</gene>
<feature type="transmembrane region" description="Helical" evidence="1">
    <location>
        <begin position="36"/>
        <end position="59"/>
    </location>
</feature>
<feature type="transmembrane region" description="Helical" evidence="1">
    <location>
        <begin position="6"/>
        <end position="24"/>
    </location>
</feature>
<dbReference type="KEGG" id="sedi:EBB79_00665"/>
<evidence type="ECO:0000313" key="2">
    <source>
        <dbReference type="EMBL" id="AZV76548.1"/>
    </source>
</evidence>
<dbReference type="EMBL" id="CP033219">
    <property type="protein sequence ID" value="AZV76548.1"/>
    <property type="molecule type" value="Genomic_DNA"/>
</dbReference>
<reference evidence="2 3" key="1">
    <citation type="submission" date="2018-10" db="EMBL/GenBank/DDBJ databases">
        <title>Parasedimentitalea marina sp. nov., a psychrophilic bacterium isolated from deep seawater of the New Britain Trench.</title>
        <authorList>
            <person name="Cao J."/>
        </authorList>
    </citation>
    <scope>NUCLEOTIDE SEQUENCE [LARGE SCALE GENOMIC DNA]</scope>
    <source>
        <strain evidence="2 3">W43</strain>
    </source>
</reference>
<name>A0A3T0MXR8_9RHOB</name>
<keyword evidence="1" id="KW-0472">Membrane</keyword>
<keyword evidence="3" id="KW-1185">Reference proteome</keyword>